<keyword evidence="1" id="KW-0472">Membrane</keyword>
<proteinExistence type="predicted"/>
<gene>
    <name evidence="2" type="ORF">NCTC12120_05227</name>
</gene>
<sequence>MYKKCDSIRSIFWAVIFIYVLHIIPTLAENFRNATTLLLKVGYIIAMIACLITITSCIVFFRRKWFNNCHTPPNNPD</sequence>
<keyword evidence="1" id="KW-1133">Transmembrane helix</keyword>
<feature type="transmembrane region" description="Helical" evidence="1">
    <location>
        <begin position="12"/>
        <end position="28"/>
    </location>
</feature>
<feature type="transmembrane region" description="Helical" evidence="1">
    <location>
        <begin position="40"/>
        <end position="61"/>
    </location>
</feature>
<dbReference type="EMBL" id="UAVU01000009">
    <property type="protein sequence ID" value="SQC92042.1"/>
    <property type="molecule type" value="Genomic_DNA"/>
</dbReference>
<organism evidence="2 3">
    <name type="scientific">Cedecea neteri</name>
    <dbReference type="NCBI Taxonomy" id="158822"/>
    <lineage>
        <taxon>Bacteria</taxon>
        <taxon>Pseudomonadati</taxon>
        <taxon>Pseudomonadota</taxon>
        <taxon>Gammaproteobacteria</taxon>
        <taxon>Enterobacterales</taxon>
        <taxon>Enterobacteriaceae</taxon>
        <taxon>Cedecea</taxon>
    </lineage>
</organism>
<dbReference type="AlphaFoldDB" id="A0A2X3II06"/>
<protein>
    <submittedName>
        <fullName evidence="2">Uncharacterized protein</fullName>
    </submittedName>
</protein>
<dbReference type="Proteomes" id="UP000251197">
    <property type="component" value="Unassembled WGS sequence"/>
</dbReference>
<accession>A0A2X3II06</accession>
<keyword evidence="1" id="KW-0812">Transmembrane</keyword>
<evidence type="ECO:0000313" key="2">
    <source>
        <dbReference type="EMBL" id="SQC92042.1"/>
    </source>
</evidence>
<evidence type="ECO:0000313" key="3">
    <source>
        <dbReference type="Proteomes" id="UP000251197"/>
    </source>
</evidence>
<evidence type="ECO:0000256" key="1">
    <source>
        <dbReference type="SAM" id="Phobius"/>
    </source>
</evidence>
<reference evidence="2 3" key="1">
    <citation type="submission" date="2018-06" db="EMBL/GenBank/DDBJ databases">
        <authorList>
            <consortium name="Pathogen Informatics"/>
            <person name="Doyle S."/>
        </authorList>
    </citation>
    <scope>NUCLEOTIDE SEQUENCE [LARGE SCALE GENOMIC DNA]</scope>
    <source>
        <strain evidence="2 3">NCTC12120</strain>
    </source>
</reference>
<name>A0A2X3II06_9ENTR</name>